<dbReference type="KEGG" id="clec:106667184"/>
<dbReference type="RefSeq" id="XP_014250443.1">
    <property type="nucleotide sequence ID" value="XM_014394957.2"/>
</dbReference>
<sequence>MDFVPIWLPFDYLLSIICGFIVVHLFMIYGFGFTAFLPRPFNMQYLCYSVAMIPGNERDDVERGGKIIMPPSALDHLTRLNISYPMLFRLTNNKENRTTHCGVLEFIADEGKVYLPNWMMHNLLLDEGDIIKIESIALPVATFSRFQPMSSEFLDISNPKAVLENCLRSFACLTAGDTINIKYNQKDYELSVLETQPGNAVSIIECDMNVEFAAPVGYQEPESSKEVSQQESENLMVDQTGFVMFGGTGYRLDGKDKRSDNGGTAKIPAKVGIPDYDWKFGTLTFIRNVKALPKEVKKDETKFLPFSGKGTTLSKPKS</sequence>
<dbReference type="EnsemblMetazoa" id="XM_014394955.2">
    <property type="protein sequence ID" value="XP_014250441.1"/>
    <property type="gene ID" value="LOC106667184"/>
</dbReference>
<dbReference type="GO" id="GO:0034098">
    <property type="term" value="C:VCP-NPL4-UFD1 AAA ATPase complex"/>
    <property type="evidence" value="ECO:0007669"/>
    <property type="project" value="TreeGrafter"/>
</dbReference>
<dbReference type="Gene3D" id="3.10.330.10">
    <property type="match status" value="1"/>
</dbReference>
<dbReference type="RefSeq" id="XP_014250439.1">
    <property type="nucleotide sequence ID" value="XM_014394953.2"/>
</dbReference>
<keyword evidence="4" id="KW-0472">Membrane</keyword>
<name>A0A8I6RS95_CIMLE</name>
<keyword evidence="4" id="KW-0812">Transmembrane</keyword>
<keyword evidence="4" id="KW-1133">Transmembrane helix</keyword>
<dbReference type="Gene3D" id="2.40.40.50">
    <property type="entry name" value="Ubiquitin fusion degradation protein UFD1, N-terminal domain"/>
    <property type="match status" value="1"/>
</dbReference>
<dbReference type="Proteomes" id="UP000494040">
    <property type="component" value="Unassembled WGS sequence"/>
</dbReference>
<organism evidence="7 8">
    <name type="scientific">Cimex lectularius</name>
    <name type="common">Bed bug</name>
    <name type="synonym">Acanthia lectularia</name>
    <dbReference type="NCBI Taxonomy" id="79782"/>
    <lineage>
        <taxon>Eukaryota</taxon>
        <taxon>Metazoa</taxon>
        <taxon>Ecdysozoa</taxon>
        <taxon>Arthropoda</taxon>
        <taxon>Hexapoda</taxon>
        <taxon>Insecta</taxon>
        <taxon>Pterygota</taxon>
        <taxon>Neoptera</taxon>
        <taxon>Paraneoptera</taxon>
        <taxon>Hemiptera</taxon>
        <taxon>Heteroptera</taxon>
        <taxon>Panheteroptera</taxon>
        <taxon>Cimicomorpha</taxon>
        <taxon>Cimicidae</taxon>
        <taxon>Cimex</taxon>
    </lineage>
</organism>
<feature type="domain" description="Ubiquitin fusion degradation protein UFD1 N-terminal subdomain 1" evidence="5">
    <location>
        <begin position="41"/>
        <end position="139"/>
    </location>
</feature>
<keyword evidence="8" id="KW-1185">Reference proteome</keyword>
<dbReference type="FunFam" id="3.10.330.10:FF:000002">
    <property type="entry name" value="ubiquitin fusion degradation protein 1 homolog"/>
    <property type="match status" value="1"/>
</dbReference>
<protein>
    <recommendedName>
        <fullName evidence="3">Ubiquitin fusion degradation protein 1 homolog</fullName>
    </recommendedName>
</protein>
<dbReference type="RefSeq" id="XP_014250440.1">
    <property type="nucleotide sequence ID" value="XM_014394954.2"/>
</dbReference>
<keyword evidence="2" id="KW-0833">Ubl conjugation pathway</keyword>
<comment type="similarity">
    <text evidence="1">Belongs to the UFD1 family.</text>
</comment>
<evidence type="ECO:0000259" key="6">
    <source>
        <dbReference type="Pfam" id="PF24842"/>
    </source>
</evidence>
<dbReference type="InterPro" id="IPR004854">
    <property type="entry name" value="Ufd1-like"/>
</dbReference>
<dbReference type="EnsemblMetazoa" id="XM_014394956.2">
    <property type="protein sequence ID" value="XP_014250442.1"/>
    <property type="gene ID" value="LOC106667184"/>
</dbReference>
<evidence type="ECO:0000259" key="5">
    <source>
        <dbReference type="Pfam" id="PF03152"/>
    </source>
</evidence>
<dbReference type="OrthoDB" id="422728at2759"/>
<evidence type="ECO:0000256" key="3">
    <source>
        <dbReference type="ARBA" id="ARBA00071119"/>
    </source>
</evidence>
<dbReference type="AlphaFoldDB" id="A0A8I6RS95"/>
<dbReference type="InterPro" id="IPR055418">
    <property type="entry name" value="UFD1_N2"/>
</dbReference>
<dbReference type="OMA" id="QRITHCG"/>
<dbReference type="InterPro" id="IPR042299">
    <property type="entry name" value="Ufd1-like_Nn"/>
</dbReference>
<dbReference type="GeneID" id="106667184"/>
<dbReference type="FunFam" id="2.40.40.50:FF:000001">
    <property type="entry name" value="Ubiquitin fusion degradation protein 1 homolog"/>
    <property type="match status" value="1"/>
</dbReference>
<feature type="domain" description="Ubiquitin fusion degradation protein UFD1 N-terminal subdomain 2" evidence="6">
    <location>
        <begin position="141"/>
        <end position="215"/>
    </location>
</feature>
<feature type="transmembrane region" description="Helical" evidence="4">
    <location>
        <begin position="12"/>
        <end position="37"/>
    </location>
</feature>
<evidence type="ECO:0000256" key="2">
    <source>
        <dbReference type="ARBA" id="ARBA00022786"/>
    </source>
</evidence>
<evidence type="ECO:0000256" key="1">
    <source>
        <dbReference type="ARBA" id="ARBA00006043"/>
    </source>
</evidence>
<accession>A0A8I6RS95</accession>
<dbReference type="RefSeq" id="XP_024081041.1">
    <property type="nucleotide sequence ID" value="XM_024225273.1"/>
</dbReference>
<dbReference type="GO" id="GO:0036503">
    <property type="term" value="P:ERAD pathway"/>
    <property type="evidence" value="ECO:0007669"/>
    <property type="project" value="TreeGrafter"/>
</dbReference>
<evidence type="ECO:0000313" key="8">
    <source>
        <dbReference type="Proteomes" id="UP000494040"/>
    </source>
</evidence>
<dbReference type="EnsemblMetazoa" id="XM_014394953.2">
    <property type="protein sequence ID" value="XP_014250439.1"/>
    <property type="gene ID" value="LOC106667184"/>
</dbReference>
<dbReference type="EnsemblMetazoa" id="XM_014394957.2">
    <property type="protein sequence ID" value="XP_014250443.1"/>
    <property type="gene ID" value="LOC106667184"/>
</dbReference>
<dbReference type="RefSeq" id="XP_014250442.1">
    <property type="nucleotide sequence ID" value="XM_014394956.2"/>
</dbReference>
<dbReference type="EnsemblMetazoa" id="XM_024225273.1">
    <property type="protein sequence ID" value="XP_024081041.1"/>
    <property type="gene ID" value="LOC106667184"/>
</dbReference>
<evidence type="ECO:0000256" key="4">
    <source>
        <dbReference type="SAM" id="Phobius"/>
    </source>
</evidence>
<reference evidence="7" key="1">
    <citation type="submission" date="2022-01" db="UniProtKB">
        <authorList>
            <consortium name="EnsemblMetazoa"/>
        </authorList>
    </citation>
    <scope>IDENTIFICATION</scope>
</reference>
<evidence type="ECO:0000313" key="7">
    <source>
        <dbReference type="EnsemblMetazoa" id="XP_014250439.1"/>
    </source>
</evidence>
<proteinExistence type="inferred from homology"/>
<dbReference type="RefSeq" id="XP_014250441.1">
    <property type="nucleotide sequence ID" value="XM_014394955.2"/>
</dbReference>
<dbReference type="GO" id="GO:0006511">
    <property type="term" value="P:ubiquitin-dependent protein catabolic process"/>
    <property type="evidence" value="ECO:0007669"/>
    <property type="project" value="InterPro"/>
</dbReference>
<dbReference type="InterPro" id="IPR055417">
    <property type="entry name" value="UFD1_N1"/>
</dbReference>
<dbReference type="Pfam" id="PF24842">
    <property type="entry name" value="UFD1_N2"/>
    <property type="match status" value="1"/>
</dbReference>
<dbReference type="PANTHER" id="PTHR12555">
    <property type="entry name" value="UBIQUITIN FUSION DEGRADATON PROTEIN 1"/>
    <property type="match status" value="1"/>
</dbReference>
<dbReference type="Pfam" id="PF03152">
    <property type="entry name" value="UFD1_N1"/>
    <property type="match status" value="1"/>
</dbReference>
<dbReference type="GO" id="GO:0031593">
    <property type="term" value="F:polyubiquitin modification-dependent protein binding"/>
    <property type="evidence" value="ECO:0007669"/>
    <property type="project" value="TreeGrafter"/>
</dbReference>
<dbReference type="PANTHER" id="PTHR12555:SF13">
    <property type="entry name" value="UBIQUITIN RECOGNITION FACTOR IN ER-ASSOCIATED DEGRADATION PROTEIN 1"/>
    <property type="match status" value="1"/>
</dbReference>
<dbReference type="EnsemblMetazoa" id="XM_014394954.2">
    <property type="protein sequence ID" value="XP_014250440.1"/>
    <property type="gene ID" value="LOC106667184"/>
</dbReference>